<keyword evidence="2" id="KW-1185">Reference proteome</keyword>
<evidence type="ECO:0000313" key="2">
    <source>
        <dbReference type="Proteomes" id="UP000315759"/>
    </source>
</evidence>
<proteinExistence type="predicted"/>
<organism evidence="1 2">
    <name type="scientific">Mycolicibacterium hodleri</name>
    <dbReference type="NCBI Taxonomy" id="49897"/>
    <lineage>
        <taxon>Bacteria</taxon>
        <taxon>Bacillati</taxon>
        <taxon>Actinomycetota</taxon>
        <taxon>Actinomycetes</taxon>
        <taxon>Mycobacteriales</taxon>
        <taxon>Mycobacteriaceae</taxon>
        <taxon>Mycolicibacterium</taxon>
    </lineage>
</organism>
<accession>A0A544W070</accession>
<keyword evidence="1" id="KW-0547">Nucleotide-binding</keyword>
<name>A0A544W070_9MYCO</name>
<dbReference type="Proteomes" id="UP000315759">
    <property type="component" value="Unassembled WGS sequence"/>
</dbReference>
<protein>
    <submittedName>
        <fullName evidence="1">ATP-binding protein</fullName>
    </submittedName>
</protein>
<dbReference type="EMBL" id="VIFX01000019">
    <property type="protein sequence ID" value="TQR85647.1"/>
    <property type="molecule type" value="Genomic_DNA"/>
</dbReference>
<dbReference type="GO" id="GO:0005524">
    <property type="term" value="F:ATP binding"/>
    <property type="evidence" value="ECO:0007669"/>
    <property type="project" value="UniProtKB-KW"/>
</dbReference>
<keyword evidence="1" id="KW-0067">ATP-binding</keyword>
<dbReference type="AlphaFoldDB" id="A0A544W070"/>
<gene>
    <name evidence="1" type="ORF">D8S82_15750</name>
</gene>
<sequence length="144" mass="15943">MSGTGKSTLLTELARRGYWTVDTDYGDYFETVDGESLWIESRIDDLLSVDDPRGLLFVQGTTRNQVAFYPRFDHVVLLSAPEELIVERLRARTDNTFGRSPDEMAAVLADLAEVEPLLRVSATLEIVTTKPVADVADAVLAHVS</sequence>
<dbReference type="InterPro" id="IPR027417">
    <property type="entry name" value="P-loop_NTPase"/>
</dbReference>
<evidence type="ECO:0000313" key="1">
    <source>
        <dbReference type="EMBL" id="TQR85647.1"/>
    </source>
</evidence>
<reference evidence="1 2" key="1">
    <citation type="submission" date="2018-10" db="EMBL/GenBank/DDBJ databases">
        <title>Draft genome of Mycobacterium hodleri strain B.</title>
        <authorList>
            <person name="Amande T.J."/>
            <person name="Mcgenity T.J."/>
        </authorList>
    </citation>
    <scope>NUCLEOTIDE SEQUENCE [LARGE SCALE GENOMIC DNA]</scope>
    <source>
        <strain evidence="1 2">B</strain>
    </source>
</reference>
<dbReference type="SUPFAM" id="SSF52540">
    <property type="entry name" value="P-loop containing nucleoside triphosphate hydrolases"/>
    <property type="match status" value="1"/>
</dbReference>
<comment type="caution">
    <text evidence="1">The sequence shown here is derived from an EMBL/GenBank/DDBJ whole genome shotgun (WGS) entry which is preliminary data.</text>
</comment>
<dbReference type="Gene3D" id="3.40.50.300">
    <property type="entry name" value="P-loop containing nucleotide triphosphate hydrolases"/>
    <property type="match status" value="1"/>
</dbReference>